<dbReference type="EnsemblPlants" id="OB03G48850.1">
    <property type="protein sequence ID" value="OB03G48850.1"/>
    <property type="gene ID" value="OB03G48850"/>
</dbReference>
<proteinExistence type="predicted"/>
<keyword evidence="2" id="KW-1185">Reference proteome</keyword>
<reference evidence="1" key="1">
    <citation type="journal article" date="2013" name="Nat. Commun.">
        <title>Whole-genome sequencing of Oryza brachyantha reveals mechanisms underlying Oryza genome evolution.</title>
        <authorList>
            <person name="Chen J."/>
            <person name="Huang Q."/>
            <person name="Gao D."/>
            <person name="Wang J."/>
            <person name="Lang Y."/>
            <person name="Liu T."/>
            <person name="Li B."/>
            <person name="Bai Z."/>
            <person name="Luis Goicoechea J."/>
            <person name="Liang C."/>
            <person name="Chen C."/>
            <person name="Zhang W."/>
            <person name="Sun S."/>
            <person name="Liao Y."/>
            <person name="Zhang X."/>
            <person name="Yang L."/>
            <person name="Song C."/>
            <person name="Wang M."/>
            <person name="Shi J."/>
            <person name="Liu G."/>
            <person name="Liu J."/>
            <person name="Zhou H."/>
            <person name="Zhou W."/>
            <person name="Yu Q."/>
            <person name="An N."/>
            <person name="Chen Y."/>
            <person name="Cai Q."/>
            <person name="Wang B."/>
            <person name="Liu B."/>
            <person name="Min J."/>
            <person name="Huang Y."/>
            <person name="Wu H."/>
            <person name="Li Z."/>
            <person name="Zhang Y."/>
            <person name="Yin Y."/>
            <person name="Song W."/>
            <person name="Jiang J."/>
            <person name="Jackson S.A."/>
            <person name="Wing R.A."/>
            <person name="Wang J."/>
            <person name="Chen M."/>
        </authorList>
    </citation>
    <scope>NUCLEOTIDE SEQUENCE [LARGE SCALE GENOMIC DNA]</scope>
    <source>
        <strain evidence="1">cv. IRGC 101232</strain>
    </source>
</reference>
<reference evidence="1" key="2">
    <citation type="submission" date="2013-04" db="UniProtKB">
        <authorList>
            <consortium name="EnsemblPlants"/>
        </authorList>
    </citation>
    <scope>IDENTIFICATION</scope>
</reference>
<protein>
    <submittedName>
        <fullName evidence="1">Uncharacterized protein</fullName>
    </submittedName>
</protein>
<dbReference type="Proteomes" id="UP000006038">
    <property type="component" value="Chromosome 3"/>
</dbReference>
<dbReference type="Gramene" id="OB03G48850.1">
    <property type="protein sequence ID" value="OB03G48850.1"/>
    <property type="gene ID" value="OB03G48850"/>
</dbReference>
<organism evidence="1">
    <name type="scientific">Oryza brachyantha</name>
    <name type="common">malo sina</name>
    <dbReference type="NCBI Taxonomy" id="4533"/>
    <lineage>
        <taxon>Eukaryota</taxon>
        <taxon>Viridiplantae</taxon>
        <taxon>Streptophyta</taxon>
        <taxon>Embryophyta</taxon>
        <taxon>Tracheophyta</taxon>
        <taxon>Spermatophyta</taxon>
        <taxon>Magnoliopsida</taxon>
        <taxon>Liliopsida</taxon>
        <taxon>Poales</taxon>
        <taxon>Poaceae</taxon>
        <taxon>BOP clade</taxon>
        <taxon>Oryzoideae</taxon>
        <taxon>Oryzeae</taxon>
        <taxon>Oryzinae</taxon>
        <taxon>Oryza</taxon>
    </lineage>
</organism>
<evidence type="ECO:0000313" key="1">
    <source>
        <dbReference type="EnsemblPlants" id="OB03G48850.1"/>
    </source>
</evidence>
<evidence type="ECO:0000313" key="2">
    <source>
        <dbReference type="Proteomes" id="UP000006038"/>
    </source>
</evidence>
<dbReference type="AlphaFoldDB" id="J3LV09"/>
<dbReference type="HOGENOM" id="CLU_2871226_0_0_1"/>
<accession>J3LV09</accession>
<sequence length="64" mass="7583">MQVKKKSTAPNIYKKREKLDMSNIYWWLTKIIDDIVTVKQESMEMRNGNLHFGNSTKQIKHACL</sequence>
<name>J3LV09_ORYBR</name>